<dbReference type="AlphaFoldDB" id="A0A517YY14"/>
<keyword evidence="3" id="KW-1185">Reference proteome</keyword>
<reference evidence="2 3" key="1">
    <citation type="submission" date="2019-02" db="EMBL/GenBank/DDBJ databases">
        <title>Deep-cultivation of Planctomycetes and their phenomic and genomic characterization uncovers novel biology.</title>
        <authorList>
            <person name="Wiegand S."/>
            <person name="Jogler M."/>
            <person name="Boedeker C."/>
            <person name="Pinto D."/>
            <person name="Vollmers J."/>
            <person name="Rivas-Marin E."/>
            <person name="Kohn T."/>
            <person name="Peeters S.H."/>
            <person name="Heuer A."/>
            <person name="Rast P."/>
            <person name="Oberbeckmann S."/>
            <person name="Bunk B."/>
            <person name="Jeske O."/>
            <person name="Meyerdierks A."/>
            <person name="Storesund J.E."/>
            <person name="Kallscheuer N."/>
            <person name="Luecker S."/>
            <person name="Lage O.M."/>
            <person name="Pohl T."/>
            <person name="Merkel B.J."/>
            <person name="Hornburger P."/>
            <person name="Mueller R.-W."/>
            <person name="Bruemmer F."/>
            <person name="Labrenz M."/>
            <person name="Spormann A.M."/>
            <person name="Op den Camp H."/>
            <person name="Overmann J."/>
            <person name="Amann R."/>
            <person name="Jetten M.S.M."/>
            <person name="Mascher T."/>
            <person name="Medema M.H."/>
            <person name="Devos D.P."/>
            <person name="Kaster A.-K."/>
            <person name="Ovreas L."/>
            <person name="Rohde M."/>
            <person name="Galperin M.Y."/>
            <person name="Jogler C."/>
        </authorList>
    </citation>
    <scope>NUCLEOTIDE SEQUENCE [LARGE SCALE GENOMIC DNA]</scope>
    <source>
        <strain evidence="2 3">KS4</strain>
    </source>
</reference>
<feature type="domain" description="SnoaL-like" evidence="1">
    <location>
        <begin position="7"/>
        <end position="122"/>
    </location>
</feature>
<dbReference type="InterPro" id="IPR032710">
    <property type="entry name" value="NTF2-like_dom_sf"/>
</dbReference>
<name>A0A517YY14_9BACT</name>
<dbReference type="OrthoDB" id="336094at2"/>
<evidence type="ECO:0000313" key="3">
    <source>
        <dbReference type="Proteomes" id="UP000317369"/>
    </source>
</evidence>
<dbReference type="Pfam" id="PF20409">
    <property type="entry name" value="SnoaL_5"/>
    <property type="match status" value="1"/>
</dbReference>
<dbReference type="SUPFAM" id="SSF54427">
    <property type="entry name" value="NTF2-like"/>
    <property type="match status" value="1"/>
</dbReference>
<sequence>MPATSTLDLGNQLADLCKEGRHLEAVDTLYDENIVSIEPCSSPDMPARMEGIQAVRGKNEWWLNAFEMKDQHVYGPYPHGERFALAFCMDVVNKETKEEMHMEEVALYTVKDNKIVQEEFFHVVPGTDQ</sequence>
<proteinExistence type="predicted"/>
<dbReference type="RefSeq" id="WP_145079967.1">
    <property type="nucleotide sequence ID" value="NZ_CP036425.1"/>
</dbReference>
<dbReference type="KEGG" id="pcor:KS4_31910"/>
<protein>
    <recommendedName>
        <fullName evidence="1">SnoaL-like domain-containing protein</fullName>
    </recommendedName>
</protein>
<organism evidence="2 3">
    <name type="scientific">Poriferisphaera corsica</name>
    <dbReference type="NCBI Taxonomy" id="2528020"/>
    <lineage>
        <taxon>Bacteria</taxon>
        <taxon>Pseudomonadati</taxon>
        <taxon>Planctomycetota</taxon>
        <taxon>Phycisphaerae</taxon>
        <taxon>Phycisphaerales</taxon>
        <taxon>Phycisphaeraceae</taxon>
        <taxon>Poriferisphaera</taxon>
    </lineage>
</organism>
<dbReference type="Gene3D" id="3.10.450.50">
    <property type="match status" value="1"/>
</dbReference>
<accession>A0A517YY14</accession>
<evidence type="ECO:0000313" key="2">
    <source>
        <dbReference type="EMBL" id="QDU35111.1"/>
    </source>
</evidence>
<gene>
    <name evidence="2" type="ORF">KS4_31910</name>
</gene>
<dbReference type="EMBL" id="CP036425">
    <property type="protein sequence ID" value="QDU35111.1"/>
    <property type="molecule type" value="Genomic_DNA"/>
</dbReference>
<evidence type="ECO:0000259" key="1">
    <source>
        <dbReference type="Pfam" id="PF20409"/>
    </source>
</evidence>
<dbReference type="Proteomes" id="UP000317369">
    <property type="component" value="Chromosome"/>
</dbReference>
<dbReference type="InterPro" id="IPR046860">
    <property type="entry name" value="SnoaL_5"/>
</dbReference>